<dbReference type="EMBL" id="RBXN01000004">
    <property type="protein sequence ID" value="RKT58300.1"/>
    <property type="molecule type" value="Genomic_DNA"/>
</dbReference>
<name>A0A495WAW4_9BACT</name>
<dbReference type="GO" id="GO:0005576">
    <property type="term" value="C:extracellular region"/>
    <property type="evidence" value="ECO:0007669"/>
    <property type="project" value="UniProtKB-SubCell"/>
</dbReference>
<dbReference type="InterPro" id="IPR001322">
    <property type="entry name" value="Lamin_tail_dom"/>
</dbReference>
<dbReference type="PANTHER" id="PTHR32305">
    <property type="match status" value="1"/>
</dbReference>
<evidence type="ECO:0000313" key="7">
    <source>
        <dbReference type="EMBL" id="RKT58300.1"/>
    </source>
</evidence>
<keyword evidence="8" id="KW-1185">Reference proteome</keyword>
<dbReference type="InterPro" id="IPR003284">
    <property type="entry name" value="Sal_SpvB"/>
</dbReference>
<dbReference type="GO" id="GO:0005737">
    <property type="term" value="C:cytoplasm"/>
    <property type="evidence" value="ECO:0007669"/>
    <property type="project" value="InterPro"/>
</dbReference>
<dbReference type="SUPFAM" id="SSF69318">
    <property type="entry name" value="Integrin alpha N-terminal domain"/>
    <property type="match status" value="1"/>
</dbReference>
<proteinExistence type="predicted"/>
<reference evidence="7 8" key="1">
    <citation type="submission" date="2018-10" db="EMBL/GenBank/DDBJ databases">
        <title>Genomic Encyclopedia of Archaeal and Bacterial Type Strains, Phase II (KMG-II): from individual species to whole genera.</title>
        <authorList>
            <person name="Goeker M."/>
        </authorList>
    </citation>
    <scope>NUCLEOTIDE SEQUENCE [LARGE SCALE GENOMIC DNA]</scope>
    <source>
        <strain evidence="7 8">NSB1</strain>
    </source>
</reference>
<evidence type="ECO:0000256" key="2">
    <source>
        <dbReference type="ARBA" id="ARBA00022525"/>
    </source>
</evidence>
<dbReference type="InterPro" id="IPR050708">
    <property type="entry name" value="T6SS_VgrG/RHS"/>
</dbReference>
<dbReference type="Proteomes" id="UP000269493">
    <property type="component" value="Unassembled WGS sequence"/>
</dbReference>
<evidence type="ECO:0000259" key="6">
    <source>
        <dbReference type="PROSITE" id="PS51841"/>
    </source>
</evidence>
<accession>A0A495WAW4</accession>
<dbReference type="InterPro" id="IPR028994">
    <property type="entry name" value="Integrin_alpha_N"/>
</dbReference>
<dbReference type="InterPro" id="IPR036415">
    <property type="entry name" value="Lamin_tail_dom_sf"/>
</dbReference>
<dbReference type="Gene3D" id="2.180.10.10">
    <property type="entry name" value="RHS repeat-associated core"/>
    <property type="match status" value="2"/>
</dbReference>
<dbReference type="Pfam" id="PF00932">
    <property type="entry name" value="LTD"/>
    <property type="match status" value="1"/>
</dbReference>
<sequence length="2155" mass="245374">MNLNISKILACLLLSIWTFCSTAQNIKISEVFYDTPYEEDDNDSINVSHNGEFIEICNLEPYDVDLSGWGILSKYRYARQFSFQFPKGSILKSGETAIICYKDSTKDRTFKLSDLFPNISAEQESQIFYHDKFILANKRGSVYLKNSLFSLVDEVHYLGNAKSWDKKFTPYRNVSQVQANNGYSRDYLKSIQLNHNYYADSPTPFYADHKAIQAGIWGHELPESGEDYFTPLPVEGKETTGIPLNYQVSPSGIMEYNIPISTTPGRNGFQPDLSFNYQSIYRYNNMGTGWSIGGLSSIARTNKCIYYDGENRAISRGKDCSFSLDGIRLIKTEENENEIYFRTVSGNIRVTGYVSNGDIERFKVFFPDGIIGDYETPNGPESRIEYPIVRKTSIRGDIMDFEYITFGNMLFISKISYGKNKDLDHFASIQFDYINGESRFDFKMGSKFTLGKKLTKVTSRFKNHIRAEYKLEYGNDRKLTSIHNTIDGKELIPIRFRYEYNNNTNTLEQRNIGSSHNDPSAEIISGHFLKNSMTEGFLVYSKPHGQIFVFTHGDTREIKKIEIPGNSHSKVEQILTGDVNGDGTDEVILIRSYNKSKKDIYVIHIYDLFTMQGDKVLEAFSYKRDPIQKKPVFLPGDFNGDGKTEIIERVIDASTGYYNMYAHTGSGYQVATGNYPINESFTGQRFYTADLDGDGKHEIIISGDNFTSVCNYIKGNDGKFYFTERTRTSRSLGDGCSFSDYNGDGCADLQRAAYTQRRYKIFCKKHNTFLGETFTPTDTSIHESCSQCRYEGISAGTYITEDFLTRLPGIAYLAGDLYTDDSAGSPVMSVSGKTFNSPTEDIHLFYSVDIDCDNTAEVIHCCYKGGILYIEDNKQINVSPNFRITTFSNGLYILDDYRVFKYTRKKNLSRESLITTVIDSYGRILKTRYKSLSEISSTTGYKEYPHPFTAYLTHQYLPVGHAIMTSDEKIHSSFEYQYGHGVFHKEGLGFLGFSSFRAIDLLRGDEEIQDNDISDYINALSQGRYPVETQNRSSFISNEPQHQNIDQASVFVIDADKTIKPVSSTKKIFDRITRITETQELLNYNENEAPELKRVTRQTSTNESIVSETEIEYSNLTKDEFTAYNLPREQTTILTRISEKDITVTEYKYSPEGNVIKESVTRNGEQERLTETAYDAYSNKISEETRHFTGSAKKTVYSYSDADRLLADRITKTIEDGTVYDSESYEYDREKLFLLSMTDNLGKKTVYLNHDLSGEPTLVLRPDSTRTEISRMWVEINGENFIRETVRETNLPAQTSYTDIFGNTVRVEKEGIEKSDTIITQYRYDDIGRLRHESTPYRKNDEINWTQYIYDRADRITRIIYPDLTTKTISYQGNITRSTGGGITTSHTTDLNGETMISGLNGITVRHFYRPDGQPRINRAIPGGTVQYEYNALGRRTKLTDASAGETLWEYNREGQLYKKTRNGKSILYQYDSFGLLSEIQTPEFSISCSYHPKSFQPLSIISSTGDKKTFVYDDLQRPVETKWEQDGLFYREKFSYGKDGLILSKELSDNRGIIGTLLYEYSDNSTLTDIRFSLPNGKTEDLWSLHKCNAAEQAERYSTGYYIHRQEYDCMGRPVLVETTNGKKIVRRDSYKYDSYTGQLIEKNIRIPETFEYDGFNQLQRATLSGKTKEYRYDKFGNIIFKPETGNMSYNGANPYAITEAENPEGLIPEQQLSVSYTSFDRPDTLSMGNKRLIFRYGPDCFRSSSRLYIDDVLTEENKYLAEGIYQKHVRTDTGNEKIYVYLDGTPYTATNVLEIDLANRGSYQIFRLFRDHLGSIIQARGNTAIGTYYYDPWGKLRDSEFGDISPAGGEAPLLFGRGFSGHEHIREFGLINMNARLYDPLTGRFFSPDPYISDPDNPLAYNRYAYALNNPIQFNDPSGEFLGIAIGLNIGLMMGKAYCDGVKANHGKLNPFKWDWKRTNITVSAGYNTSGKISGDIGMGFNGNYMINAGWDNGVSVGYTLNGESRMAIIAPKPEQSERNERWLQEIRFMKSDMETAAVALVIPQSGYGAIAGLAKKPILGYGLASIGVAYGVVSVAEEIIERQTRTYVTYVLSRPDGMKYVGRASGNGDPYKVMMNRYYHHQYRRSLGYGNPQLDCAAFGTEGKHAIRGREQ</sequence>
<dbReference type="Gene3D" id="2.60.40.1260">
    <property type="entry name" value="Lamin Tail domain"/>
    <property type="match status" value="1"/>
</dbReference>
<organism evidence="7 8">
    <name type="scientific">Coprobacter fastidiosus NSB1 = JCM 33896</name>
    <dbReference type="NCBI Taxonomy" id="1349822"/>
    <lineage>
        <taxon>Bacteria</taxon>
        <taxon>Pseudomonadati</taxon>
        <taxon>Bacteroidota</taxon>
        <taxon>Bacteroidia</taxon>
        <taxon>Bacteroidales</taxon>
        <taxon>Barnesiellaceae</taxon>
        <taxon>Coprobacter</taxon>
    </lineage>
</organism>
<feature type="domain" description="LTD" evidence="6">
    <location>
        <begin position="21"/>
        <end position="172"/>
    </location>
</feature>
<dbReference type="InterPro" id="IPR022385">
    <property type="entry name" value="Rhs_assc_core"/>
</dbReference>
<dbReference type="Pfam" id="PF03534">
    <property type="entry name" value="SpvB"/>
    <property type="match status" value="1"/>
</dbReference>
<dbReference type="SUPFAM" id="SSF74853">
    <property type="entry name" value="Lamin A/C globular tail domain"/>
    <property type="match status" value="1"/>
</dbReference>
<evidence type="ECO:0000256" key="3">
    <source>
        <dbReference type="ARBA" id="ARBA00022729"/>
    </source>
</evidence>
<keyword evidence="2" id="KW-0964">Secreted</keyword>
<dbReference type="NCBIfam" id="TIGR03696">
    <property type="entry name" value="Rhs_assc_core"/>
    <property type="match status" value="1"/>
</dbReference>
<evidence type="ECO:0000256" key="1">
    <source>
        <dbReference type="ARBA" id="ARBA00004613"/>
    </source>
</evidence>
<dbReference type="GeneID" id="92928819"/>
<keyword evidence="3 5" id="KW-0732">Signal</keyword>
<feature type="signal peptide" evidence="5">
    <location>
        <begin position="1"/>
        <end position="23"/>
    </location>
</feature>
<comment type="subcellular location">
    <subcellularLocation>
        <location evidence="1">Secreted</location>
    </subcellularLocation>
</comment>
<keyword evidence="4" id="KW-0843">Virulence</keyword>
<feature type="chain" id="PRO_5019808082" evidence="5">
    <location>
        <begin position="24"/>
        <end position="2155"/>
    </location>
</feature>
<evidence type="ECO:0000256" key="5">
    <source>
        <dbReference type="SAM" id="SignalP"/>
    </source>
</evidence>
<dbReference type="InterPro" id="IPR013517">
    <property type="entry name" value="FG-GAP"/>
</dbReference>
<dbReference type="Pfam" id="PF13517">
    <property type="entry name" value="FG-GAP_3"/>
    <property type="match status" value="1"/>
</dbReference>
<evidence type="ECO:0000256" key="4">
    <source>
        <dbReference type="ARBA" id="ARBA00023026"/>
    </source>
</evidence>
<dbReference type="PANTHER" id="PTHR32305:SF15">
    <property type="entry name" value="PROTEIN RHSA-RELATED"/>
    <property type="match status" value="1"/>
</dbReference>
<dbReference type="RefSeq" id="WP_022602945.1">
    <property type="nucleotide sequence ID" value="NZ_KI440835.1"/>
</dbReference>
<dbReference type="OrthoDB" id="6225685at2"/>
<evidence type="ECO:0000313" key="8">
    <source>
        <dbReference type="Proteomes" id="UP000269493"/>
    </source>
</evidence>
<gene>
    <name evidence="7" type="ORF">BC742_1371</name>
</gene>
<dbReference type="PROSITE" id="PS51841">
    <property type="entry name" value="LTD"/>
    <property type="match status" value="1"/>
</dbReference>
<comment type="caution">
    <text evidence="7">The sequence shown here is derived from an EMBL/GenBank/DDBJ whole genome shotgun (WGS) entry which is preliminary data.</text>
</comment>
<protein>
    <submittedName>
        <fullName evidence="7">RHS repeat-associated protein</fullName>
    </submittedName>
</protein>